<feature type="domain" description="Chitobiase/beta-hexosaminidases N-terminal" evidence="9">
    <location>
        <begin position="1705"/>
        <end position="1866"/>
    </location>
</feature>
<dbReference type="InterPro" id="IPR008965">
    <property type="entry name" value="CBM2/CBM3_carb-bd_dom_sf"/>
</dbReference>
<dbReference type="InterPro" id="IPR029018">
    <property type="entry name" value="Hex-like_dom2"/>
</dbReference>
<dbReference type="SUPFAM" id="SSF81296">
    <property type="entry name" value="E set domains"/>
    <property type="match status" value="5"/>
</dbReference>
<dbReference type="PRINTS" id="PR00738">
    <property type="entry name" value="GLHYDRLASE20"/>
</dbReference>
<dbReference type="GO" id="GO:0004563">
    <property type="term" value="F:beta-N-acetylhexosaminidase activity"/>
    <property type="evidence" value="ECO:0007669"/>
    <property type="project" value="UniProtKB-EC"/>
</dbReference>
<feature type="domain" description="Chitobiase/beta-hexosaminidases N-terminal" evidence="9">
    <location>
        <begin position="3"/>
        <end position="163"/>
    </location>
</feature>
<dbReference type="Gene3D" id="3.30.379.10">
    <property type="entry name" value="Chitobiase/beta-hexosaminidase domain 2-like"/>
    <property type="match status" value="6"/>
</dbReference>
<dbReference type="SUPFAM" id="SSF49384">
    <property type="entry name" value="Carbohydrate-binding domain"/>
    <property type="match status" value="6"/>
</dbReference>
<dbReference type="Pfam" id="PF00728">
    <property type="entry name" value="Glyco_hydro_20"/>
    <property type="match status" value="6"/>
</dbReference>
<dbReference type="PANTHER" id="PTHR22600:SF57">
    <property type="entry name" value="BETA-N-ACETYLHEXOSAMINIDASE"/>
    <property type="match status" value="1"/>
</dbReference>
<feature type="non-terminal residue" evidence="10">
    <location>
        <position position="1"/>
    </location>
</feature>
<dbReference type="SUPFAM" id="SSF55545">
    <property type="entry name" value="beta-N-acetylhexosaminidase-like domain"/>
    <property type="match status" value="6"/>
</dbReference>
<dbReference type="EC" id="3.2.1.52" evidence="3"/>
<dbReference type="InterPro" id="IPR013783">
    <property type="entry name" value="Ig-like_fold"/>
</dbReference>
<feature type="domain" description="Chitobiase/beta-hexosaminidases N-terminal" evidence="9">
    <location>
        <begin position="850"/>
        <end position="1014"/>
    </location>
</feature>
<dbReference type="InterPro" id="IPR015882">
    <property type="entry name" value="HEX_bac_N"/>
</dbReference>
<comment type="similarity">
    <text evidence="2">Belongs to the glycosyl hydrolase 20 family.</text>
</comment>
<evidence type="ECO:0000256" key="5">
    <source>
        <dbReference type="ARBA" id="ARBA00023295"/>
    </source>
</evidence>
<evidence type="ECO:0000256" key="2">
    <source>
        <dbReference type="ARBA" id="ARBA00006285"/>
    </source>
</evidence>
<dbReference type="InterPro" id="IPR004867">
    <property type="entry name" value="CHB_C_dom"/>
</dbReference>
<keyword evidence="11" id="KW-1185">Reference proteome</keyword>
<feature type="domain" description="Chitobiase/beta-hexosaminidases N-terminal" evidence="9">
    <location>
        <begin position="4284"/>
        <end position="4444"/>
    </location>
</feature>
<dbReference type="InterPro" id="IPR012291">
    <property type="entry name" value="CBM2_carb-bd_dom_sf"/>
</dbReference>
<dbReference type="GO" id="GO:0030247">
    <property type="term" value="F:polysaccharide binding"/>
    <property type="evidence" value="ECO:0007669"/>
    <property type="project" value="InterPro"/>
</dbReference>
<evidence type="ECO:0000256" key="6">
    <source>
        <dbReference type="ARBA" id="ARBA00030512"/>
    </source>
</evidence>
<dbReference type="InterPro" id="IPR015883">
    <property type="entry name" value="Glyco_hydro_20_cat"/>
</dbReference>
<evidence type="ECO:0000256" key="4">
    <source>
        <dbReference type="ARBA" id="ARBA00022801"/>
    </source>
</evidence>
<feature type="active site" description="Proton donor" evidence="8">
    <location>
        <position position="3933"/>
    </location>
</feature>
<dbReference type="Proteomes" id="UP001208570">
    <property type="component" value="Unassembled WGS sequence"/>
</dbReference>
<dbReference type="SMART" id="SM01081">
    <property type="entry name" value="CHB_HEX"/>
    <property type="match status" value="6"/>
</dbReference>
<dbReference type="EMBL" id="JAODUP010000096">
    <property type="protein sequence ID" value="KAK2162549.1"/>
    <property type="molecule type" value="Genomic_DNA"/>
</dbReference>
<evidence type="ECO:0000256" key="8">
    <source>
        <dbReference type="PIRSR" id="PIRSR625705-1"/>
    </source>
</evidence>
<feature type="domain" description="Chitobiase/beta-hexosaminidases N-terminal" evidence="9">
    <location>
        <begin position="3433"/>
        <end position="3594"/>
    </location>
</feature>
<dbReference type="InterPro" id="IPR025705">
    <property type="entry name" value="Beta_hexosaminidase_sua/sub"/>
</dbReference>
<dbReference type="GO" id="GO:0030203">
    <property type="term" value="P:glycosaminoglycan metabolic process"/>
    <property type="evidence" value="ECO:0007669"/>
    <property type="project" value="TreeGrafter"/>
</dbReference>
<proteinExistence type="inferred from homology"/>
<accession>A0AAD9NCV0</accession>
<evidence type="ECO:0000313" key="10">
    <source>
        <dbReference type="EMBL" id="KAK2162549.1"/>
    </source>
</evidence>
<protein>
    <recommendedName>
        <fullName evidence="3">beta-N-acetylhexosaminidase</fullName>
        <ecNumber evidence="3">3.2.1.52</ecNumber>
    </recommendedName>
    <alternativeName>
        <fullName evidence="6">Beta-N-acetylhexosaminidase</fullName>
    </alternativeName>
    <alternativeName>
        <fullName evidence="7">N-acetyl-beta-glucosaminidase</fullName>
    </alternativeName>
</protein>
<keyword evidence="5" id="KW-0326">Glycosidase</keyword>
<evidence type="ECO:0000256" key="1">
    <source>
        <dbReference type="ARBA" id="ARBA00001231"/>
    </source>
</evidence>
<evidence type="ECO:0000259" key="9">
    <source>
        <dbReference type="SMART" id="SM01081"/>
    </source>
</evidence>
<comment type="catalytic activity">
    <reaction evidence="1">
        <text>Hydrolysis of terminal non-reducing N-acetyl-D-hexosamine residues in N-acetyl-beta-D-hexosaminides.</text>
        <dbReference type="EC" id="3.2.1.52"/>
    </reaction>
</comment>
<dbReference type="SUPFAM" id="SSF51445">
    <property type="entry name" value="(Trans)glycosidases"/>
    <property type="match status" value="6"/>
</dbReference>
<dbReference type="GO" id="GO:0016020">
    <property type="term" value="C:membrane"/>
    <property type="evidence" value="ECO:0007669"/>
    <property type="project" value="TreeGrafter"/>
</dbReference>
<dbReference type="InterPro" id="IPR014756">
    <property type="entry name" value="Ig_E-set"/>
</dbReference>
<dbReference type="PANTHER" id="PTHR22600">
    <property type="entry name" value="BETA-HEXOSAMINIDASE"/>
    <property type="match status" value="1"/>
</dbReference>
<dbReference type="Gene3D" id="2.60.40.290">
    <property type="match status" value="6"/>
</dbReference>
<dbReference type="Pfam" id="PF02838">
    <property type="entry name" value="Glyco_hydro_20b"/>
    <property type="match status" value="6"/>
</dbReference>
<dbReference type="Pfam" id="PF03174">
    <property type="entry name" value="CHB_HEX_C"/>
    <property type="match status" value="5"/>
</dbReference>
<dbReference type="InterPro" id="IPR017853">
    <property type="entry name" value="GH"/>
</dbReference>
<reference evidence="10" key="1">
    <citation type="journal article" date="2023" name="Mol. Biol. Evol.">
        <title>Third-Generation Sequencing Reveals the Adaptive Role of the Epigenome in Three Deep-Sea Polychaetes.</title>
        <authorList>
            <person name="Perez M."/>
            <person name="Aroh O."/>
            <person name="Sun Y."/>
            <person name="Lan Y."/>
            <person name="Juniper S.K."/>
            <person name="Young C.R."/>
            <person name="Angers B."/>
            <person name="Qian P.Y."/>
        </authorList>
    </citation>
    <scope>NUCLEOTIDE SEQUENCE</scope>
    <source>
        <strain evidence="10">P08H-3</strain>
    </source>
</reference>
<feature type="domain" description="Chitobiase/beta-hexosaminidases N-terminal" evidence="9">
    <location>
        <begin position="2559"/>
        <end position="2720"/>
    </location>
</feature>
<dbReference type="Gene3D" id="2.60.40.10">
    <property type="entry name" value="Immunoglobulins"/>
    <property type="match status" value="4"/>
</dbReference>
<evidence type="ECO:0000256" key="7">
    <source>
        <dbReference type="ARBA" id="ARBA00033000"/>
    </source>
</evidence>
<dbReference type="Pfam" id="PF03173">
    <property type="entry name" value="CHB_HEX"/>
    <property type="match status" value="6"/>
</dbReference>
<name>A0AAD9NCV0_9ANNE</name>
<keyword evidence="4" id="KW-0378">Hydrolase</keyword>
<sequence length="4899" mass="557406">MARSLEIRYDVVDNFADPQTFEAKITLRNRGPDIPPGASVPWSLHFSHSSLIEPKRIHPNGVELGNSSIRLFNVNGYHNKIVPLATFPGIPYNQALEIRFRASGVSVARTDVMPNWYLAAPKTKPRTIDSTAGDSLDFVGVFDTKRKYKRQSDDLYSPYTTNDRFNLWENKVEGGTKQIIPTPFSENLDFSRCMKITKEDWIVIVDNDNIMSEGQFLTEMLKMKEASKRRTQFNRYIQLNLDSSLQSPESYKIISNYDRQTITIKGRDNAGVFYGIQTILSLASLDGTVPHGEVTDHPRFEYRGMHIDVARNFRTVEDIKKLLEVMAMYKMNKFHIHLCDDEGWRLEVPDLPELTEMASRRCHDEGGNQCLMPQVGSPPDLENNHGVGYYTIQDYQNILRYAKARHIQVIPEFDMPGHSHASIKAMEYRYRKYKNQNLSTAKEYLLSDPEDTSEYLTQQNFNDDAINPCLDSSYKFVELIVSHIKDIHSTIQPLKIYHFGGDEVAEGAWMKSPACRGRAPSTSQLKEEFVLKLAEIVGKAGLELAGWEDGYGKHEGSTVVPMDINQLPVTKAYGYFWDNVWEWGKGNRAYDSANANYKVILSHATNMYFDHPYEPDPDDRGYYWATRAIDTKRTFSYIAENVYDNIEIGLMGNKITKSEICSKFSCTELQPGKEQNVIGMQGQIWTEVTRTLENFEYMIFPRMLALAERAWHKASWESISDVTRRNQERDVDWQAFANGLGSKELARLDELGIMYAIRPPGGRLNKSTNKLEAVTEFPGLPIWYSVDCGTTWLQYKSAVALRTDDICLNSNLLLVTRTPDNQRKSRTTILNVSPACNTSEMMSSSQTLIDNMARFVIVRYDIVDNFADPSTFKAKITLTNTGPDIPPGNGVPWSLYFTHSSLIEPGNIHPNGVELPETGLIIHNVNGYLNKIVPTTSFSGIPYTKALEIPFRAAGVSVARTDVMPNWYMMAPNSQPRTIESTAGDNLDFVGALDSERKYKRQPDDHYSPYTATDRYKLWAYNGKSGVKIVIPTPFSENLDTSKRMKVNEIDWVIVLWKEGLMSEAQFLADKLKMATVQKSEAPSSRYIKLDLDSTMDMPESYTMVSDYNKQTITIKGSDNAGVFYGIQTILSLASLDGTVPHGEVTDHPRFEYRGMHIDVARNFRTVEDIKKLLEVMAMYKMNKFHIHLCDDEGWRLEVPDLPELTEMASRRCHDETGQECLIPQVGSPPGFANSHSNGFYTINDYQNILQYAKDRHIQVIPEFDMPGHSHASIKAMELRYSNYKKRNRTAANEYLLSDPEDTSEYLTQQNFNDDAINPCLDSSYKFVERIVSHIKDIHSNIQPLKIYHFGGDEVADGAWMKSPACRGRASTTSQLKEEFVLKLAEIVGKAGLELAGWEDGFGKHEGSTVVPMDINQLPVTKAYAYFWDNVWEWGKGNRAYDSANANYKVILSHATNMYFDHPYEPDPDDRGYYWATRAIDTKRTFSYIAENVYDNIEIGLMGNKITKSEICSKFSCTKLKPGKEQNIIGMQGQIWTEVTRTLENFEYMIFPRMLALAERAWHKASWENTADVTKRNQEQAADWQEFSNALGTRELSRLDQLGIMYAIRPPGARLITTTKQLEAIAEFPGLPIWYTIDAGRTWSEYKADTFLESDDLCKTSELQLVTRSSDSRRQSRTTTLKVDDVCLSSSGISSEQTLIDNMARYLTLRYDVVDNFADPTTFQAKITLTNTGPGIPRGNNIPWSLYFSHSSLIEPDNIRPSGLELDDTGVWIYNVNGYLNKIVPTASFPGIPANKTLEIPFRAAGVSVARTDVMPNWYLVAPNANPRTIASASGESLDFVGAFDTKRKYKRQPDDLYSPYTVSDRYRLWADISENGEGSVKQIIPTPLSQNLDNSRTMKIKKAGWVVIVGNDQLTTEGRFLADNLNTVTARTYEAPSNQYIKLDLDSTLQTPESYTMVSDYDRQTITIKGSDNAGVFYGIQTVLSLASLDGTVPHGEVTDHPRFQYRGMHIDVARNFRTVEDIKKLLEVMAMYKMNKFHIHLCDDEGWRLEVPDLPELTELASRRCYDENVDKCLMPQLGSPPGMQNNHGVGYYTVGDYQEILQYANDRHIQVIPEFDMPGHSHASIKAMEYRYRKYKNQNLSTAKEYLLSDPEDTSEFLTQQNFNDDAINPCLDSSYKFVELIISHIKDIHSPIQPLKIYHFGGDEVADGAWMKSPACRGRAPSTSQLKEEFVLKLAEIVGKAGLELAGWEDGFGKHEGSRVVPMDINQLPVTKAYAYFWDNVWEWGKGNRAYDSANANYKVILSHATNMYFDHPYEPDPDDRGYYWATRAIDTKRTFSYIAENVYDNIEIGLMGNKITKSEICSKFSCTELQPGKEQNIIGMQGQIWTEVTRTLENFEYMIFPRLLALAERAWHKASWESIHDVTRRNQERDADWQAFANGLGSKELARLDKLGIMYAIRPPGGRFTESGNALEVLAEFPGLPVWYSVDNGLTWIQHKVGCSLQKDDLCRHPELQLVAKSTDNYRESRIARINVYPGCSTTGLMSPEQILVDNMARYLKIRYQVVDNLANTGTFEAKIILLNTGPDIPKGYIIPWSLFLSHSSLIEPDRIHPNGVELDKGNVWIYHINGYFYKIVPMDKFSGIRQNQAVEVLFRASGVCVARTDIFPNWYVVAPNAQPRIIDSTFGDSLDFVGDFDTEMKYKRQANDLYSPYTGADRLELFRHKNKGEVKQIIPTPFSEDLDTSRTMKIVETDWIVVAGNDKLMSEAQFIAGKLKIVAVKKNEAPRNRYILLDLDSSMQTPETYTMVSDYNKHVITVKGSDNAGVFYGIQTILSLASLDGTVPHGEVTDHPRFEYRGMHIDVARNFRTVEDIKKLLEVMAMYKMNKFHIHLCDDEGWRLEVPGLPELTEVASRRCHGDINKDCLTPQMMMAEMASLRCDDETNTKCLMPQVGSPPGFGTNYGTGFYTVKDYQDILQYAKDRHIQVIPEFDMPGHSHASIKAMLIRYRKYQSQNMTTAKEFLLTDLNDNSEYLTQQNFNDDAINPCLDSSYKFVERIVSHIKDIHSTIQPLKIYHFGGDEVAEGAWMKSPACRDRGQSTSQLKEEFVLKLAEIVGKAGLELAGWEDGYGKHEGSRVVPMDINQLPVTKAYGYFWDNVWEWGKGNRAYDSANANYKVILSHATNMYFDHPYEPDPDDRGYYWATRAIDTKRTFSYIAENVYDNVEIGLMGNKITKSEICSKFSCTELQPGKEQNIIGMQGQIWTEVTRTLENFEYMIFPRMLALAERAWHKASWESISDVTRRNQERDADWEAFSNGLGSKELARLDELGIMYAIRPPGARLIESTKELEAMAEFPGLPIWYSIDNGVTWSEYKPGTTLTNEDVEMNTDLRLVTTSPDKKRKSRSLTLSVLPLRSDTSSKSPEQTLIDNMARYMKLRYGVIDNFADPKTFKAMVTLTNTGPDIPAGNDTAWSLYFTHSSLIEPDGILPNGVELPGTGLRVYNVNGYLNKFVPTMSFPGLRRNKLLEIPFRAAGVSVARTDVMPNWYMVAPNAQPRTIENTSDDDLAFVGAFDAERKYKRQPNDRYSPYTVNDRYDLWKYDLESGEKLIIPTPFSEYLDTWKNMKIYQANWLVVVGKDALTPEAEYLADRLEAKTVRSYNIPPNKYIKLDLDSSLRKSESYTMVSDYDKQTITIKGSDNAGVFYGIQTILSLASLDGTVPHGQVKDHPRFEHRGMHIDVARNFRTVEDIKKLLQVMAMYKMNKFHIHLCDDEGWRLEVPDLPELTEIGSRRCHDETGDKCLMPQVGSPPDTNNNHGIGYYSVNDYKEILQYAKDRHIQVIPEFDMPGHSHASIKAMEYRYRKYKNQNLSTAKEYLLSDPEDTSEYLTQQNFNDDAINPCLESSYKFVERIVSHIKDIHSTIQPLKIYHFGGDEVADGAWMKSPACRGRAPSTSQLKEEFVLKLAEIVGKAGLELAGWEDGYGKHEGSEVVPMDRNQLPVTKAYVNHWDNVWEWGKGDRAYAFANANYKVILSHATNMYFDHPYEPDPDDRGYYWATRAIDTKRTFSYIAENIYDNIDINLMGDKITKSEICSKFSCTELQPGKEQNIIGIQGQLWTEVTRTPENFEYMIFPRMLALAERAWHKASWENINDITIRNQERDMEWQEFANALGSKELARLDELGIMYAILPPGARLIGSDNKLEAIAEYSGLPVWYSMDNGMTWKEYYEYTIIPNNELCKYSELQFVTTSADGRRQSRTGTMKLSEACGVSGNSSSEQTLIDNMAKYVKVHYDVIDNFAESSTFKAKITLTNTGPAIPRGNGVSWSMYLTHSSLIEPDRIRPDGVQLAGTGLWIFHVNGYLNKIVPTSGFPGLPKDGRLEIPFRAAGVSVARTDIMPNWFMVSPNAQPRTIESTSGDNLYFVGPFDTERKYKRQPDDLYSPYTANDRFKLWENNSQGGMKQIIPTPFSENLDTSKTRKIDQAGWVVVVTNDDLTSEAQFLAGKLKTGTVKIYNAPYNRYIKLSLDPSLQTPESYTMVSDYDKQTITVQGSDNAGVFYGIQTILSLASLDGTVPHGQVTDHPRFQYRGMHIDVARNFRTVEDIKKLLEVMAMYKMNKFHIHLCDDEGWRLEVPDLPELTEMASRRCHDETGDECLMPQVGSPPGFANNHGIGYYSVNDYKELLNYAKDRHIQVIPEFDMPGHSHASIKAMEYRYRKYKNQNLSTAKEYLLSDPEDTSEYLTQQNFNDDAINPCLDSSYKFVELIVSHIKDIHSTIQPLKIYHFGGDEVAEGAWMKSPACRGRANSTSRLKEEFVLKLAEIVGKAGLELAGWEDGFGKHEGSTVVPMDINQLPVTKAYAYFWDNVWEWGKGNRAYDSANANYKVILSHATNMYFDHPYEPDPD</sequence>
<organism evidence="10 11">
    <name type="scientific">Paralvinella palmiformis</name>
    <dbReference type="NCBI Taxonomy" id="53620"/>
    <lineage>
        <taxon>Eukaryota</taxon>
        <taxon>Metazoa</taxon>
        <taxon>Spiralia</taxon>
        <taxon>Lophotrochozoa</taxon>
        <taxon>Annelida</taxon>
        <taxon>Polychaeta</taxon>
        <taxon>Sedentaria</taxon>
        <taxon>Canalipalpata</taxon>
        <taxon>Terebellida</taxon>
        <taxon>Terebelliformia</taxon>
        <taxon>Alvinellidae</taxon>
        <taxon>Paralvinella</taxon>
    </lineage>
</organism>
<evidence type="ECO:0000313" key="11">
    <source>
        <dbReference type="Proteomes" id="UP001208570"/>
    </source>
</evidence>
<comment type="caution">
    <text evidence="10">The sequence shown here is derived from an EMBL/GenBank/DDBJ whole genome shotgun (WGS) entry which is preliminary data.</text>
</comment>
<dbReference type="Gene3D" id="3.20.20.80">
    <property type="entry name" value="Glycosidases"/>
    <property type="match status" value="6"/>
</dbReference>
<dbReference type="GO" id="GO:0005975">
    <property type="term" value="P:carbohydrate metabolic process"/>
    <property type="evidence" value="ECO:0007669"/>
    <property type="project" value="InterPro"/>
</dbReference>
<gene>
    <name evidence="10" type="ORF">LSH36_96g00022</name>
</gene>
<evidence type="ECO:0000256" key="3">
    <source>
        <dbReference type="ARBA" id="ARBA00012663"/>
    </source>
</evidence>
<dbReference type="InterPro" id="IPR004866">
    <property type="entry name" value="CHB/HEX_N_dom"/>
</dbReference>